<dbReference type="EMBL" id="CAJNOQ010018836">
    <property type="protein sequence ID" value="CAF1437385.1"/>
    <property type="molecule type" value="Genomic_DNA"/>
</dbReference>
<accession>A0A815NC58</accession>
<keyword evidence="5" id="KW-1185">Reference proteome</keyword>
<dbReference type="AlphaFoldDB" id="A0A815NC58"/>
<name>A0A815NC58_9BILA</name>
<evidence type="ECO:0000313" key="1">
    <source>
        <dbReference type="EMBL" id="CAF1055339.1"/>
    </source>
</evidence>
<protein>
    <submittedName>
        <fullName evidence="2">Uncharacterized protein</fullName>
    </submittedName>
</protein>
<sequence length="102" mass="11236">MGTDSSKHNRGRNSNTDLSILLNGRLAEGQFNTKFIGNNSMSSYEFDLMYLLKTEIKDETQLVGVEQAPGYVSSVRCLGVLVRTILGEVNMPETLLLPIGAR</sequence>
<dbReference type="Proteomes" id="UP000663829">
    <property type="component" value="Unassembled WGS sequence"/>
</dbReference>
<comment type="caution">
    <text evidence="2">The sequence shown here is derived from an EMBL/GenBank/DDBJ whole genome shotgun (WGS) entry which is preliminary data.</text>
</comment>
<evidence type="ECO:0000313" key="3">
    <source>
        <dbReference type="EMBL" id="CAF3821603.1"/>
    </source>
</evidence>
<proteinExistence type="predicted"/>
<dbReference type="EMBL" id="CAJNOK010008138">
    <property type="protein sequence ID" value="CAF1055339.1"/>
    <property type="molecule type" value="Genomic_DNA"/>
</dbReference>
<dbReference type="EMBL" id="CAJOBC010084275">
    <property type="protein sequence ID" value="CAF4314667.1"/>
    <property type="molecule type" value="Genomic_DNA"/>
</dbReference>
<dbReference type="Proteomes" id="UP000677228">
    <property type="component" value="Unassembled WGS sequence"/>
</dbReference>
<dbReference type="EMBL" id="CAJOBA010008151">
    <property type="protein sequence ID" value="CAF3821603.1"/>
    <property type="molecule type" value="Genomic_DNA"/>
</dbReference>
<evidence type="ECO:0000313" key="5">
    <source>
        <dbReference type="Proteomes" id="UP000663829"/>
    </source>
</evidence>
<gene>
    <name evidence="2" type="ORF">GPM918_LOCUS34248</name>
    <name evidence="1" type="ORF">OVA965_LOCUS17146</name>
    <name evidence="4" type="ORF">SRO942_LOCUS34943</name>
    <name evidence="3" type="ORF">TMI583_LOCUS17156</name>
</gene>
<organism evidence="2 5">
    <name type="scientific">Didymodactylos carnosus</name>
    <dbReference type="NCBI Taxonomy" id="1234261"/>
    <lineage>
        <taxon>Eukaryota</taxon>
        <taxon>Metazoa</taxon>
        <taxon>Spiralia</taxon>
        <taxon>Gnathifera</taxon>
        <taxon>Rotifera</taxon>
        <taxon>Eurotatoria</taxon>
        <taxon>Bdelloidea</taxon>
        <taxon>Philodinida</taxon>
        <taxon>Philodinidae</taxon>
        <taxon>Didymodactylos</taxon>
    </lineage>
</organism>
<dbReference type="Proteomes" id="UP000682733">
    <property type="component" value="Unassembled WGS sequence"/>
</dbReference>
<evidence type="ECO:0000313" key="4">
    <source>
        <dbReference type="EMBL" id="CAF4314667.1"/>
    </source>
</evidence>
<evidence type="ECO:0000313" key="2">
    <source>
        <dbReference type="EMBL" id="CAF1437385.1"/>
    </source>
</evidence>
<dbReference type="Proteomes" id="UP000681722">
    <property type="component" value="Unassembled WGS sequence"/>
</dbReference>
<reference evidence="2" key="1">
    <citation type="submission" date="2021-02" db="EMBL/GenBank/DDBJ databases">
        <authorList>
            <person name="Nowell W R."/>
        </authorList>
    </citation>
    <scope>NUCLEOTIDE SEQUENCE</scope>
</reference>